<feature type="transmembrane region" description="Helical" evidence="1">
    <location>
        <begin position="325"/>
        <end position="345"/>
    </location>
</feature>
<reference evidence="2 3" key="1">
    <citation type="submission" date="2021-02" db="EMBL/GenBank/DDBJ databases">
        <title>Bacillus sp. RD4P76, an endophyte from a halophyte.</title>
        <authorList>
            <person name="Sun J.-Q."/>
        </authorList>
    </citation>
    <scope>NUCLEOTIDE SEQUENCE [LARGE SCALE GENOMIC DNA]</scope>
    <source>
        <strain evidence="2 3">RD4P76</strain>
    </source>
</reference>
<protein>
    <submittedName>
        <fullName evidence="2">GerAB/ArcD/ProY family transporter</fullName>
    </submittedName>
</protein>
<feature type="transmembrane region" description="Helical" evidence="1">
    <location>
        <begin position="97"/>
        <end position="115"/>
    </location>
</feature>
<proteinExistence type="predicted"/>
<keyword evidence="1" id="KW-0812">Transmembrane</keyword>
<feature type="transmembrane region" description="Helical" evidence="1">
    <location>
        <begin position="251"/>
        <end position="273"/>
    </location>
</feature>
<keyword evidence="3" id="KW-1185">Reference proteome</keyword>
<feature type="transmembrane region" description="Helical" evidence="1">
    <location>
        <begin position="165"/>
        <end position="187"/>
    </location>
</feature>
<dbReference type="Pfam" id="PF03845">
    <property type="entry name" value="Spore_permease"/>
    <property type="match status" value="1"/>
</dbReference>
<dbReference type="Proteomes" id="UP001518925">
    <property type="component" value="Unassembled WGS sequence"/>
</dbReference>
<evidence type="ECO:0000313" key="2">
    <source>
        <dbReference type="EMBL" id="MBM6617063.1"/>
    </source>
</evidence>
<evidence type="ECO:0000313" key="3">
    <source>
        <dbReference type="Proteomes" id="UP001518925"/>
    </source>
</evidence>
<feature type="transmembrane region" description="Helical" evidence="1">
    <location>
        <begin position="122"/>
        <end position="145"/>
    </location>
</feature>
<gene>
    <name evidence="2" type="ORF">JR050_05175</name>
</gene>
<feature type="transmembrane region" description="Helical" evidence="1">
    <location>
        <begin position="199"/>
        <end position="224"/>
    </location>
</feature>
<keyword evidence="1" id="KW-0472">Membrane</keyword>
<sequence>MMVNLFVFVPTIMIEERFHGAVMAIPIGIIVGSILLFMFVRSSNKFSEKGIPEILELTPKWFRVIFLVFLAIMWFLAGSISLLAFNNVTIRFLNPDISGVNMILAFAVCTYLIISRLTTIQILYALEIIMIINFPLMLLLVLQAYMNDYISWASIVEVGGHFSEFPSYGVIAAATFIFSGYANMAIFNRVFKDKIPLRTLWLIPILGTITLFTTLFIPIGFWGADGVGDLNFPWVSTADTLRIEYGPIERLISIFLLLYISVSLMSVTVHWHVSFEVIKSMLPVKKFNDKRKKIIERVILLLFIIVTVLLEMNLREAGILEIGKYWLDLRLPSETVLVVIMFLLARRK</sequence>
<dbReference type="InterPro" id="IPR004761">
    <property type="entry name" value="Spore_GerAB"/>
</dbReference>
<feature type="transmembrane region" description="Helical" evidence="1">
    <location>
        <begin position="61"/>
        <end position="85"/>
    </location>
</feature>
<dbReference type="EMBL" id="JAFELM010000018">
    <property type="protein sequence ID" value="MBM6617063.1"/>
    <property type="molecule type" value="Genomic_DNA"/>
</dbReference>
<accession>A0ABS2DF24</accession>
<keyword evidence="1" id="KW-1133">Transmembrane helix</keyword>
<name>A0ABS2DF24_9BACI</name>
<feature type="transmembrane region" description="Helical" evidence="1">
    <location>
        <begin position="20"/>
        <end position="40"/>
    </location>
</feature>
<comment type="caution">
    <text evidence="2">The sequence shown here is derived from an EMBL/GenBank/DDBJ whole genome shotgun (WGS) entry which is preliminary data.</text>
</comment>
<organism evidence="2 3">
    <name type="scientific">Bacillus suaedaesalsae</name>
    <dbReference type="NCBI Taxonomy" id="2810349"/>
    <lineage>
        <taxon>Bacteria</taxon>
        <taxon>Bacillati</taxon>
        <taxon>Bacillota</taxon>
        <taxon>Bacilli</taxon>
        <taxon>Bacillales</taxon>
        <taxon>Bacillaceae</taxon>
        <taxon>Bacillus</taxon>
    </lineage>
</organism>
<feature type="transmembrane region" description="Helical" evidence="1">
    <location>
        <begin position="294"/>
        <end position="313"/>
    </location>
</feature>
<evidence type="ECO:0000256" key="1">
    <source>
        <dbReference type="SAM" id="Phobius"/>
    </source>
</evidence>